<evidence type="ECO:0000313" key="2">
    <source>
        <dbReference type="Proteomes" id="UP000000547"/>
    </source>
</evidence>
<dbReference type="HOGENOM" id="CLU_3355555_0_0_6"/>
<dbReference type="AlphaFoldDB" id="Q489B2"/>
<accession>Q489B2</accession>
<gene>
    <name evidence="1" type="ordered locus">CPS_0602</name>
</gene>
<organism evidence="1 2">
    <name type="scientific">Colwellia psychrerythraea (strain 34H / ATCC BAA-681)</name>
    <name type="common">Vibrio psychroerythus</name>
    <dbReference type="NCBI Taxonomy" id="167879"/>
    <lineage>
        <taxon>Bacteria</taxon>
        <taxon>Pseudomonadati</taxon>
        <taxon>Pseudomonadota</taxon>
        <taxon>Gammaproteobacteria</taxon>
        <taxon>Alteromonadales</taxon>
        <taxon>Colwelliaceae</taxon>
        <taxon>Colwellia</taxon>
    </lineage>
</organism>
<evidence type="ECO:0000313" key="1">
    <source>
        <dbReference type="EMBL" id="AAZ24294.1"/>
    </source>
</evidence>
<reference evidence="1" key="1">
    <citation type="journal article" date="2005" name="Proc. Natl. Acad. Sci. U.S.A.">
        <title>The psychrophilic lifestyle as revealed by the genome sequence of Colwellia psychrerythraea 34H through genomic and proteomic analyses.</title>
        <authorList>
            <person name="Methe B.A."/>
            <person name="Nelson K.E."/>
            <person name="Deming J.W."/>
            <person name="Momen B."/>
            <person name="Melamud E."/>
            <person name="Zhang X."/>
            <person name="Moult J."/>
            <person name="Madupu R."/>
            <person name="Nelson W.C."/>
            <person name="Dodson R.J."/>
            <person name="Brinkac L.M."/>
            <person name="Daugherty S.C."/>
            <person name="Durkin A.S."/>
            <person name="DeBoy R.T."/>
            <person name="Kolonay J.F."/>
            <person name="Sullivan S.A."/>
            <person name="Zhou L."/>
            <person name="Davidsen T.M."/>
            <person name="Wu M."/>
            <person name="Huston A.L."/>
            <person name="Lewis M."/>
            <person name="Weaver B."/>
            <person name="Weidman J.F."/>
            <person name="Khouri H."/>
            <person name="Utterback T.R."/>
            <person name="Feldblyum T.V."/>
            <person name="Fraser C.M."/>
        </authorList>
    </citation>
    <scope>NUCLEOTIDE SEQUENCE [LARGE SCALE GENOMIC DNA]</scope>
    <source>
        <strain evidence="1">34H</strain>
    </source>
</reference>
<proteinExistence type="predicted"/>
<dbReference type="KEGG" id="cps:CPS_0602"/>
<dbReference type="Proteomes" id="UP000000547">
    <property type="component" value="Chromosome"/>
</dbReference>
<name>Q489B2_COLP3</name>
<sequence length="36" mass="3937">MHRKNKSGQGARLSNSWLLGLRATPPWSILTSTSGQ</sequence>
<dbReference type="EMBL" id="CP000083">
    <property type="protein sequence ID" value="AAZ24294.1"/>
    <property type="molecule type" value="Genomic_DNA"/>
</dbReference>
<protein>
    <submittedName>
        <fullName evidence="1">Uncharacterized protein</fullName>
    </submittedName>
</protein>